<evidence type="ECO:0000256" key="1">
    <source>
        <dbReference type="SAM" id="Phobius"/>
    </source>
</evidence>
<dbReference type="RefSeq" id="WP_377492648.1">
    <property type="nucleotide sequence ID" value="NZ_JBHUOX010000091.1"/>
</dbReference>
<feature type="non-terminal residue" evidence="2">
    <location>
        <position position="1"/>
    </location>
</feature>
<comment type="caution">
    <text evidence="2">The sequence shown here is derived from an EMBL/GenBank/DDBJ whole genome shotgun (WGS) entry which is preliminary data.</text>
</comment>
<organism evidence="2 3">
    <name type="scientific">Pontibacter toksunensis</name>
    <dbReference type="NCBI Taxonomy" id="1332631"/>
    <lineage>
        <taxon>Bacteria</taxon>
        <taxon>Pseudomonadati</taxon>
        <taxon>Bacteroidota</taxon>
        <taxon>Cytophagia</taxon>
        <taxon>Cytophagales</taxon>
        <taxon>Hymenobacteraceae</taxon>
        <taxon>Pontibacter</taxon>
    </lineage>
</organism>
<keyword evidence="1" id="KW-0812">Transmembrane</keyword>
<protein>
    <submittedName>
        <fullName evidence="2">Uncharacterized protein</fullName>
    </submittedName>
</protein>
<proteinExistence type="predicted"/>
<name>A0ABW6C4I0_9BACT</name>
<keyword evidence="1" id="KW-0472">Membrane</keyword>
<dbReference type="Proteomes" id="UP001597641">
    <property type="component" value="Unassembled WGS sequence"/>
</dbReference>
<feature type="transmembrane region" description="Helical" evidence="1">
    <location>
        <begin position="47"/>
        <end position="67"/>
    </location>
</feature>
<evidence type="ECO:0000313" key="2">
    <source>
        <dbReference type="EMBL" id="MFD3004059.1"/>
    </source>
</evidence>
<reference evidence="3" key="1">
    <citation type="journal article" date="2019" name="Int. J. Syst. Evol. Microbiol.">
        <title>The Global Catalogue of Microorganisms (GCM) 10K type strain sequencing project: providing services to taxonomists for standard genome sequencing and annotation.</title>
        <authorList>
            <consortium name="The Broad Institute Genomics Platform"/>
            <consortium name="The Broad Institute Genome Sequencing Center for Infectious Disease"/>
            <person name="Wu L."/>
            <person name="Ma J."/>
        </authorList>
    </citation>
    <scope>NUCLEOTIDE SEQUENCE [LARGE SCALE GENOMIC DNA]</scope>
    <source>
        <strain evidence="3">KCTC 23984</strain>
    </source>
</reference>
<keyword evidence="3" id="KW-1185">Reference proteome</keyword>
<evidence type="ECO:0000313" key="3">
    <source>
        <dbReference type="Proteomes" id="UP001597641"/>
    </source>
</evidence>
<gene>
    <name evidence="2" type="ORF">ACFS7Z_27155</name>
</gene>
<dbReference type="EMBL" id="JBHUOX010000091">
    <property type="protein sequence ID" value="MFD3004059.1"/>
    <property type="molecule type" value="Genomic_DNA"/>
</dbReference>
<accession>A0ABW6C4I0</accession>
<keyword evidence="1" id="KW-1133">Transmembrane helix</keyword>
<sequence length="78" mass="8876">SSTPPAEAPIAMTYWGSDVNIVFFKKSEPENQETYPEGEELAVNSNVLNILLLCRLYFFLSILDIIVRIRFGIIFCSM</sequence>